<keyword evidence="1" id="KW-1133">Transmembrane helix</keyword>
<feature type="transmembrane region" description="Helical" evidence="1">
    <location>
        <begin position="48"/>
        <end position="73"/>
    </location>
</feature>
<keyword evidence="1" id="KW-0812">Transmembrane</keyword>
<comment type="caution">
    <text evidence="2">The sequence shown here is derived from an EMBL/GenBank/DDBJ whole genome shotgun (WGS) entry which is preliminary data.</text>
</comment>
<reference evidence="2 3" key="1">
    <citation type="journal article" date="2015" name="Nature">
        <title>rRNA introns, odd ribosomes, and small enigmatic genomes across a large radiation of phyla.</title>
        <authorList>
            <person name="Brown C.T."/>
            <person name="Hug L.A."/>
            <person name="Thomas B.C."/>
            <person name="Sharon I."/>
            <person name="Castelle C.J."/>
            <person name="Singh A."/>
            <person name="Wilkins M.J."/>
            <person name="Williams K.H."/>
            <person name="Banfield J.F."/>
        </authorList>
    </citation>
    <scope>NUCLEOTIDE SEQUENCE [LARGE SCALE GENOMIC DNA]</scope>
</reference>
<dbReference type="EMBL" id="LCBX01000068">
    <property type="protein sequence ID" value="KKS18805.1"/>
    <property type="molecule type" value="Genomic_DNA"/>
</dbReference>
<accession>A0A0G0X1C3</accession>
<evidence type="ECO:0000313" key="2">
    <source>
        <dbReference type="EMBL" id="KKS18805.1"/>
    </source>
</evidence>
<sequence length="116" mass="12791">MKYKIAGILNVLFGIFQVIVMGMFFLVTAPKLSRLYEMTGSGNEGGSWTYPALGIALGVTNVFFGLVNLNVVLKGRKEKYFVLSIIYFLMSFFLMGLISALSAVDTVDPLYKLSSL</sequence>
<feature type="transmembrane region" description="Helical" evidence="1">
    <location>
        <begin position="7"/>
        <end position="28"/>
    </location>
</feature>
<gene>
    <name evidence="2" type="ORF">UU77_C0068G0006</name>
</gene>
<dbReference type="Proteomes" id="UP000034507">
    <property type="component" value="Unassembled WGS sequence"/>
</dbReference>
<protein>
    <recommendedName>
        <fullName evidence="4">DUF4064 domain-containing protein</fullName>
    </recommendedName>
</protein>
<evidence type="ECO:0000313" key="3">
    <source>
        <dbReference type="Proteomes" id="UP000034507"/>
    </source>
</evidence>
<proteinExistence type="predicted"/>
<name>A0A0G0X1C3_UNCKA</name>
<dbReference type="AlphaFoldDB" id="A0A0G0X1C3"/>
<keyword evidence="1" id="KW-0472">Membrane</keyword>
<organism evidence="2 3">
    <name type="scientific">candidate division WWE3 bacterium GW2011_GWC1_41_7</name>
    <dbReference type="NCBI Taxonomy" id="1619119"/>
    <lineage>
        <taxon>Bacteria</taxon>
        <taxon>Katanobacteria</taxon>
    </lineage>
</organism>
<evidence type="ECO:0000256" key="1">
    <source>
        <dbReference type="SAM" id="Phobius"/>
    </source>
</evidence>
<feature type="transmembrane region" description="Helical" evidence="1">
    <location>
        <begin position="80"/>
        <end position="104"/>
    </location>
</feature>
<evidence type="ECO:0008006" key="4">
    <source>
        <dbReference type="Google" id="ProtNLM"/>
    </source>
</evidence>